<dbReference type="Pfam" id="PF22480">
    <property type="entry name" value="DUF6984"/>
    <property type="match status" value="1"/>
</dbReference>
<keyword evidence="3" id="KW-1185">Reference proteome</keyword>
<dbReference type="eggNOG" id="ENOG5032PIK">
    <property type="taxonomic scope" value="Bacteria"/>
</dbReference>
<dbReference type="HOGENOM" id="CLU_1389226_0_0_4"/>
<evidence type="ECO:0000259" key="1">
    <source>
        <dbReference type="Pfam" id="PF22480"/>
    </source>
</evidence>
<keyword evidence="2" id="KW-0614">Plasmid</keyword>
<dbReference type="KEGG" id="rme:Rmet_4640"/>
<dbReference type="InterPro" id="IPR054253">
    <property type="entry name" value="DUF6984"/>
</dbReference>
<protein>
    <recommendedName>
        <fullName evidence="1">DUF6984 domain-containing protein</fullName>
    </recommendedName>
</protein>
<proteinExistence type="predicted"/>
<organism evidence="2 3">
    <name type="scientific">Cupriavidus metallidurans (strain ATCC 43123 / DSM 2839 / NBRC 102507 / CH34)</name>
    <name type="common">Ralstonia metallidurans</name>
    <dbReference type="NCBI Taxonomy" id="266264"/>
    <lineage>
        <taxon>Bacteria</taxon>
        <taxon>Pseudomonadati</taxon>
        <taxon>Pseudomonadota</taxon>
        <taxon>Betaproteobacteria</taxon>
        <taxon>Burkholderiales</taxon>
        <taxon>Burkholderiaceae</taxon>
        <taxon>Cupriavidus</taxon>
    </lineage>
</organism>
<dbReference type="EMBL" id="CP000353">
    <property type="protein sequence ID" value="ABF11502.1"/>
    <property type="molecule type" value="Genomic_DNA"/>
</dbReference>
<geneLocation type="plasmid" evidence="2 3">
    <name>megaplasmid</name>
</geneLocation>
<name>Q1LEC4_CUPMC</name>
<feature type="domain" description="DUF6984" evidence="1">
    <location>
        <begin position="4"/>
        <end position="104"/>
    </location>
</feature>
<evidence type="ECO:0000313" key="3">
    <source>
        <dbReference type="Proteomes" id="UP000002429"/>
    </source>
</evidence>
<dbReference type="Proteomes" id="UP000002429">
    <property type="component" value="Plasmid megaplasmid"/>
</dbReference>
<sequence>MTIRTLNEAEIVLIRHMLRGTVQEIAIANSLPTCLVEEMTDDGIGSLRFDSNIQARLLCRDICKMEFPDFNAVRNFVTLLLDNYDELFDLNVWNADFSPLKQFPQIRPASGSRTLPPQDCVRHSNVRFRENERPLRVDQRQPSPWLLAADSIGLFPARWRQSRRNLYGHANRNSQAYSRTGSWQQTQILFPSGSRK</sequence>
<evidence type="ECO:0000313" key="2">
    <source>
        <dbReference type="EMBL" id="ABF11502.1"/>
    </source>
</evidence>
<accession>Q1LEC4</accession>
<dbReference type="RefSeq" id="WP_011519076.1">
    <property type="nucleotide sequence ID" value="NC_007974.2"/>
</dbReference>
<dbReference type="AlphaFoldDB" id="Q1LEC4"/>
<reference evidence="3" key="1">
    <citation type="journal article" date="2010" name="PLoS ONE">
        <title>The complete genome sequence of Cupriavidus metallidurans strain CH34, a master survivalist in harsh and anthropogenic environments.</title>
        <authorList>
            <person name="Janssen P.J."/>
            <person name="Van Houdt R."/>
            <person name="Moors H."/>
            <person name="Monsieurs P."/>
            <person name="Morin N."/>
            <person name="Michaux A."/>
            <person name="Benotmane M.A."/>
            <person name="Leys N."/>
            <person name="Vallaeys T."/>
            <person name="Lapidus A."/>
            <person name="Monchy S."/>
            <person name="Medigue C."/>
            <person name="Taghavi S."/>
            <person name="McCorkle S."/>
            <person name="Dunn J."/>
            <person name="van der Lelie D."/>
            <person name="Mergeay M."/>
        </authorList>
    </citation>
    <scope>NUCLEOTIDE SEQUENCE [LARGE SCALE GENOMIC DNA]</scope>
    <source>
        <strain evidence="3">ATCC 43123 / DSM 2839 / NBRC 102507 / CH34</strain>
    </source>
</reference>
<gene>
    <name evidence="2" type="ordered locus">Rmet_4640</name>
</gene>